<protein>
    <submittedName>
        <fullName evidence="2">Uncharacterized protein</fullName>
    </submittedName>
</protein>
<dbReference type="PANTHER" id="PTHR33167:SF26">
    <property type="entry name" value="EXPRESSED PROTEIN"/>
    <property type="match status" value="1"/>
</dbReference>
<reference evidence="2 3" key="1">
    <citation type="journal article" date="2019" name="Nat. Plants">
        <title>Genome sequencing of Musa balbisiana reveals subgenome evolution and function divergence in polyploid bananas.</title>
        <authorList>
            <person name="Yao X."/>
        </authorList>
    </citation>
    <scope>NUCLEOTIDE SEQUENCE [LARGE SCALE GENOMIC DNA]</scope>
    <source>
        <strain evidence="3">cv. DH-PKW</strain>
        <tissue evidence="2">Leaves</tissue>
    </source>
</reference>
<evidence type="ECO:0000313" key="2">
    <source>
        <dbReference type="EMBL" id="THU50172.1"/>
    </source>
</evidence>
<proteinExistence type="predicted"/>
<accession>A0A4S8IR70</accession>
<feature type="region of interest" description="Disordered" evidence="1">
    <location>
        <begin position="94"/>
        <end position="134"/>
    </location>
</feature>
<feature type="compositionally biased region" description="Low complexity" evidence="1">
    <location>
        <begin position="104"/>
        <end position="123"/>
    </location>
</feature>
<keyword evidence="3" id="KW-1185">Reference proteome</keyword>
<evidence type="ECO:0000313" key="3">
    <source>
        <dbReference type="Proteomes" id="UP000317650"/>
    </source>
</evidence>
<dbReference type="EMBL" id="PYDT01000009">
    <property type="protein sequence ID" value="THU50172.1"/>
    <property type="molecule type" value="Genomic_DNA"/>
</dbReference>
<dbReference type="AlphaFoldDB" id="A0A4S8IR70"/>
<dbReference type="Proteomes" id="UP000317650">
    <property type="component" value="Chromosome 6"/>
</dbReference>
<dbReference type="PANTHER" id="PTHR33167">
    <property type="entry name" value="TRANSCRIPTION FACTOR, PUTATIVE (DUF863)-RELATED"/>
    <property type="match status" value="1"/>
</dbReference>
<name>A0A4S8IR70_MUSBA</name>
<comment type="caution">
    <text evidence="2">The sequence shown here is derived from an EMBL/GenBank/DDBJ whole genome shotgun (WGS) entry which is preliminary data.</text>
</comment>
<organism evidence="2 3">
    <name type="scientific">Musa balbisiana</name>
    <name type="common">Banana</name>
    <dbReference type="NCBI Taxonomy" id="52838"/>
    <lineage>
        <taxon>Eukaryota</taxon>
        <taxon>Viridiplantae</taxon>
        <taxon>Streptophyta</taxon>
        <taxon>Embryophyta</taxon>
        <taxon>Tracheophyta</taxon>
        <taxon>Spermatophyta</taxon>
        <taxon>Magnoliopsida</taxon>
        <taxon>Liliopsida</taxon>
        <taxon>Zingiberales</taxon>
        <taxon>Musaceae</taxon>
        <taxon>Musa</taxon>
    </lineage>
</organism>
<gene>
    <name evidence="2" type="ORF">C4D60_Mb06t17310</name>
</gene>
<sequence>MGRYMKQHDKEYLKMAILKQETAFRQQVHELHRLYRVQHLLMREMKNTNKKIQLDEHCRALDLELPAEQFSGKQHRNVVLETYQESDLELTLATGSSTRRKETSTASDCGSSFSSSSTQSGATKQNGNRSGLFKVPEIDMRFNHDRHSGFKIEEHMRQDGVKQRTWFSQCLGMNMT</sequence>
<evidence type="ECO:0000256" key="1">
    <source>
        <dbReference type="SAM" id="MobiDB-lite"/>
    </source>
</evidence>